<sequence>MFAPQEPRRAIPVNLPRLSPRIPHMLKGICSQHPGYYFEEGKEIESKLGRRQMRGAGLVLALQGSIILTKMAADSSELASYLTFYPSVVLVTCNDVTELGADCENEIDGVIACNTSSDDPIPELWRLYLTTELPEVSASVSEQRLNDTYRILAKLEPRESRMRKTLKTAKRIAVAEASAIGLGHVLAVIRSSLSSARLEEVKDILATVDELGQNE</sequence>
<evidence type="ECO:0000313" key="2">
    <source>
        <dbReference type="Proteomes" id="UP000573603"/>
    </source>
</evidence>
<comment type="caution">
    <text evidence="1">The sequence shown here is derived from an EMBL/GenBank/DDBJ whole genome shotgun (WGS) entry which is preliminary data.</text>
</comment>
<dbReference type="EMBL" id="JABEVY010000052">
    <property type="protein sequence ID" value="KAF5252689.1"/>
    <property type="molecule type" value="Genomic_DNA"/>
</dbReference>
<proteinExistence type="predicted"/>
<dbReference type="Proteomes" id="UP000573603">
    <property type="component" value="Unassembled WGS sequence"/>
</dbReference>
<reference evidence="1 2" key="1">
    <citation type="journal article" date="2020" name="BMC Genomics">
        <title>Correction to: Identification and distribution of gene clusters required for synthesis of sphingolipid metabolism inhibitors in diverse species of the filamentous fungus Fusarium.</title>
        <authorList>
            <person name="Kim H.S."/>
            <person name="Lohmar J.M."/>
            <person name="Busman M."/>
            <person name="Brown D.W."/>
            <person name="Naumann T.A."/>
            <person name="Divon H.H."/>
            <person name="Lysoe E."/>
            <person name="Uhlig S."/>
            <person name="Proctor R.H."/>
        </authorList>
    </citation>
    <scope>NUCLEOTIDE SEQUENCE [LARGE SCALE GENOMIC DNA]</scope>
    <source>
        <strain evidence="1 2">NRRL 25214</strain>
    </source>
</reference>
<gene>
    <name evidence="1" type="ORF">FANTH_2316</name>
</gene>
<name>A0A8H4ZTW2_9HYPO</name>
<keyword evidence="2" id="KW-1185">Reference proteome</keyword>
<evidence type="ECO:0000313" key="1">
    <source>
        <dbReference type="EMBL" id="KAF5252689.1"/>
    </source>
</evidence>
<dbReference type="AlphaFoldDB" id="A0A8H4ZTW2"/>
<protein>
    <submittedName>
        <fullName evidence="1">Uncharacterized protein</fullName>
    </submittedName>
</protein>
<organism evidence="1 2">
    <name type="scientific">Fusarium anthophilum</name>
    <dbReference type="NCBI Taxonomy" id="48485"/>
    <lineage>
        <taxon>Eukaryota</taxon>
        <taxon>Fungi</taxon>
        <taxon>Dikarya</taxon>
        <taxon>Ascomycota</taxon>
        <taxon>Pezizomycotina</taxon>
        <taxon>Sordariomycetes</taxon>
        <taxon>Hypocreomycetidae</taxon>
        <taxon>Hypocreales</taxon>
        <taxon>Nectriaceae</taxon>
        <taxon>Fusarium</taxon>
        <taxon>Fusarium fujikuroi species complex</taxon>
    </lineage>
</organism>
<accession>A0A8H4ZTW2</accession>